<keyword evidence="2" id="KW-1185">Reference proteome</keyword>
<name>A0ACB8U8L0_9APHY</name>
<gene>
    <name evidence="1" type="ORF">BDY19DRAFT_939439</name>
</gene>
<evidence type="ECO:0000313" key="1">
    <source>
        <dbReference type="EMBL" id="KAI0090295.1"/>
    </source>
</evidence>
<sequence>MSCGLVYLPTVPHVIVHLLFFLLGRAQLPASTLASASFFFLSLFCAHAVCLPHSTIYLPHPCVTVSF</sequence>
<protein>
    <submittedName>
        <fullName evidence="1">Uncharacterized protein</fullName>
    </submittedName>
</protein>
<reference evidence="1" key="1">
    <citation type="journal article" date="2021" name="Environ. Microbiol.">
        <title>Gene family expansions and transcriptome signatures uncover fungal adaptations to wood decay.</title>
        <authorList>
            <person name="Hage H."/>
            <person name="Miyauchi S."/>
            <person name="Viragh M."/>
            <person name="Drula E."/>
            <person name="Min B."/>
            <person name="Chaduli D."/>
            <person name="Navarro D."/>
            <person name="Favel A."/>
            <person name="Norest M."/>
            <person name="Lesage-Meessen L."/>
            <person name="Balint B."/>
            <person name="Merenyi Z."/>
            <person name="de Eugenio L."/>
            <person name="Morin E."/>
            <person name="Martinez A.T."/>
            <person name="Baldrian P."/>
            <person name="Stursova M."/>
            <person name="Martinez M.J."/>
            <person name="Novotny C."/>
            <person name="Magnuson J.K."/>
            <person name="Spatafora J.W."/>
            <person name="Maurice S."/>
            <person name="Pangilinan J."/>
            <person name="Andreopoulos W."/>
            <person name="LaButti K."/>
            <person name="Hundley H."/>
            <person name="Na H."/>
            <person name="Kuo A."/>
            <person name="Barry K."/>
            <person name="Lipzen A."/>
            <person name="Henrissat B."/>
            <person name="Riley R."/>
            <person name="Ahrendt S."/>
            <person name="Nagy L.G."/>
            <person name="Grigoriev I.V."/>
            <person name="Martin F."/>
            <person name="Rosso M.N."/>
        </authorList>
    </citation>
    <scope>NUCLEOTIDE SEQUENCE</scope>
    <source>
        <strain evidence="1">CBS 384.51</strain>
    </source>
</reference>
<proteinExistence type="predicted"/>
<dbReference type="Proteomes" id="UP001055072">
    <property type="component" value="Unassembled WGS sequence"/>
</dbReference>
<organism evidence="1 2">
    <name type="scientific">Irpex rosettiformis</name>
    <dbReference type="NCBI Taxonomy" id="378272"/>
    <lineage>
        <taxon>Eukaryota</taxon>
        <taxon>Fungi</taxon>
        <taxon>Dikarya</taxon>
        <taxon>Basidiomycota</taxon>
        <taxon>Agaricomycotina</taxon>
        <taxon>Agaricomycetes</taxon>
        <taxon>Polyporales</taxon>
        <taxon>Irpicaceae</taxon>
        <taxon>Irpex</taxon>
    </lineage>
</organism>
<evidence type="ECO:0000313" key="2">
    <source>
        <dbReference type="Proteomes" id="UP001055072"/>
    </source>
</evidence>
<comment type="caution">
    <text evidence="1">The sequence shown here is derived from an EMBL/GenBank/DDBJ whole genome shotgun (WGS) entry which is preliminary data.</text>
</comment>
<accession>A0ACB8U8L0</accession>
<dbReference type="EMBL" id="MU274908">
    <property type="protein sequence ID" value="KAI0090295.1"/>
    <property type="molecule type" value="Genomic_DNA"/>
</dbReference>